<organism evidence="1 2">
    <name type="scientific">Streptomyces xanthophaeus</name>
    <dbReference type="NCBI Taxonomy" id="67385"/>
    <lineage>
        <taxon>Bacteria</taxon>
        <taxon>Bacillati</taxon>
        <taxon>Actinomycetota</taxon>
        <taxon>Actinomycetes</taxon>
        <taxon>Kitasatosporales</taxon>
        <taxon>Streptomycetaceae</taxon>
        <taxon>Streptomyces</taxon>
    </lineage>
</organism>
<evidence type="ECO:0000313" key="2">
    <source>
        <dbReference type="Proteomes" id="UP000600026"/>
    </source>
</evidence>
<dbReference type="EMBL" id="BNEE01000006">
    <property type="protein sequence ID" value="GHI88090.1"/>
    <property type="molecule type" value="Genomic_DNA"/>
</dbReference>
<reference evidence="1" key="1">
    <citation type="submission" date="2020-09" db="EMBL/GenBank/DDBJ databases">
        <title>Whole genome shotgun sequence of Streptomyces xanthophaeus NBRC 12829.</title>
        <authorList>
            <person name="Komaki H."/>
            <person name="Tamura T."/>
        </authorList>
    </citation>
    <scope>NUCLEOTIDE SEQUENCE</scope>
    <source>
        <strain evidence="1">NBRC 12829</strain>
    </source>
</reference>
<sequence>MTAIRGAATKAARAMDRLRVRRADMMLSRGMAAPGIRAELVWSEGVAKLGFARSGRGEEVRAARWPCPAVRRLGGGSLRGGRLPCRSSGR</sequence>
<dbReference type="Proteomes" id="UP000600026">
    <property type="component" value="Unassembled WGS sequence"/>
</dbReference>
<dbReference type="AlphaFoldDB" id="A0A919H0K2"/>
<gene>
    <name evidence="1" type="ORF">Sxan_54540</name>
</gene>
<protein>
    <submittedName>
        <fullName evidence="1">Uncharacterized protein</fullName>
    </submittedName>
</protein>
<proteinExistence type="predicted"/>
<keyword evidence="2" id="KW-1185">Reference proteome</keyword>
<evidence type="ECO:0000313" key="1">
    <source>
        <dbReference type="EMBL" id="GHI88090.1"/>
    </source>
</evidence>
<comment type="caution">
    <text evidence="1">The sequence shown here is derived from an EMBL/GenBank/DDBJ whole genome shotgun (WGS) entry which is preliminary data.</text>
</comment>
<name>A0A919H0K2_9ACTN</name>
<accession>A0A919H0K2</accession>